<dbReference type="SUPFAM" id="SSF52540">
    <property type="entry name" value="P-loop containing nucleoside triphosphate hydrolases"/>
    <property type="match status" value="1"/>
</dbReference>
<sequence>MTDTSILCKPHYFILTGGPGAGKTTVKTALEQKGYTCVPEVARQIIREQEATGGNAVPWKDMEAYTRLMQEQSIATFYTGPSADNGSCFYDRGIADVICHARLNRLPVDDALHTAALQCRYNEHVFMFPPWEEIYCTDAERKQTYAEAVTTYNVLCAIYREYGYTLIEAPKVPVMERVGFVLEYLEAITKKA</sequence>
<accession>A0A5B2W0L1</accession>
<dbReference type="Proteomes" id="UP000324611">
    <property type="component" value="Unassembled WGS sequence"/>
</dbReference>
<evidence type="ECO:0000313" key="2">
    <source>
        <dbReference type="EMBL" id="KAA2244895.1"/>
    </source>
</evidence>
<dbReference type="AlphaFoldDB" id="A0A5B2W0L1"/>
<dbReference type="EMBL" id="VUOC01000001">
    <property type="protein sequence ID" value="KAA2244895.1"/>
    <property type="molecule type" value="Genomic_DNA"/>
</dbReference>
<dbReference type="Gene3D" id="3.40.50.300">
    <property type="entry name" value="P-loop containing nucleotide triphosphate hydrolases"/>
    <property type="match status" value="1"/>
</dbReference>
<dbReference type="InterPro" id="IPR027417">
    <property type="entry name" value="P-loop_NTPase"/>
</dbReference>
<reference evidence="2 3" key="2">
    <citation type="submission" date="2019-09" db="EMBL/GenBank/DDBJ databases">
        <authorList>
            <person name="Jin C."/>
        </authorList>
    </citation>
    <scope>NUCLEOTIDE SEQUENCE [LARGE SCALE GENOMIC DNA]</scope>
    <source>
        <strain evidence="2 3">BN140078</strain>
    </source>
</reference>
<dbReference type="InterPro" id="IPR038727">
    <property type="entry name" value="NadR/Ttd14_AAA_dom"/>
</dbReference>
<dbReference type="Pfam" id="PF13521">
    <property type="entry name" value="AAA_28"/>
    <property type="match status" value="1"/>
</dbReference>
<protein>
    <submittedName>
        <fullName evidence="2">AAA family ATPase</fullName>
    </submittedName>
</protein>
<comment type="caution">
    <text evidence="2">The sequence shown here is derived from an EMBL/GenBank/DDBJ whole genome shotgun (WGS) entry which is preliminary data.</text>
</comment>
<feature type="domain" description="NadR/Ttd14 AAA" evidence="1">
    <location>
        <begin position="13"/>
        <end position="177"/>
    </location>
</feature>
<evidence type="ECO:0000313" key="3">
    <source>
        <dbReference type="Proteomes" id="UP000324611"/>
    </source>
</evidence>
<proteinExistence type="predicted"/>
<evidence type="ECO:0000259" key="1">
    <source>
        <dbReference type="Pfam" id="PF13521"/>
    </source>
</evidence>
<reference evidence="2 3" key="1">
    <citation type="submission" date="2019-09" db="EMBL/GenBank/DDBJ databases">
        <title>Chitinophaga ginsengihumi sp. nov., isolated from soil of ginseng rhizosphere.</title>
        <authorList>
            <person name="Lee J."/>
        </authorList>
    </citation>
    <scope>NUCLEOTIDE SEQUENCE [LARGE SCALE GENOMIC DNA]</scope>
    <source>
        <strain evidence="2 3">BN140078</strain>
    </source>
</reference>
<name>A0A5B2W0L1_9BACT</name>
<gene>
    <name evidence="2" type="ORF">F0L74_02725</name>
</gene>
<keyword evidence="3" id="KW-1185">Reference proteome</keyword>
<dbReference type="RefSeq" id="WP_149836291.1">
    <property type="nucleotide sequence ID" value="NZ_VUOC01000001.1"/>
</dbReference>
<organism evidence="2 3">
    <name type="scientific">Chitinophaga agrisoli</name>
    <dbReference type="NCBI Taxonomy" id="2607653"/>
    <lineage>
        <taxon>Bacteria</taxon>
        <taxon>Pseudomonadati</taxon>
        <taxon>Bacteroidota</taxon>
        <taxon>Chitinophagia</taxon>
        <taxon>Chitinophagales</taxon>
        <taxon>Chitinophagaceae</taxon>
        <taxon>Chitinophaga</taxon>
    </lineage>
</organism>